<keyword evidence="2" id="KW-1185">Reference proteome</keyword>
<evidence type="ECO:0000313" key="2">
    <source>
        <dbReference type="Proteomes" id="UP000507470"/>
    </source>
</evidence>
<evidence type="ECO:0000313" key="1">
    <source>
        <dbReference type="EMBL" id="CAC5381537.1"/>
    </source>
</evidence>
<accession>A0A6J8BHD5</accession>
<sequence>MYTHLVEVENMNIELVNNSPYYCIIGVAGCQISEYVIDTSKHKLITQKLKGINDVNELQFEEDGILLRKAYNIGKRKFIPNESLDQMGFGKQQENKSGCLVISGFDLPVNFTGIIKTPKTVPAVNLHGGQETEIDNSEDAFRLTFLSFRTF</sequence>
<gene>
    <name evidence="1" type="ORF">MCOR_17392</name>
</gene>
<name>A0A6J8BHD5_MYTCO</name>
<dbReference type="AlphaFoldDB" id="A0A6J8BHD5"/>
<proteinExistence type="predicted"/>
<dbReference type="EMBL" id="CACVKT020003068">
    <property type="protein sequence ID" value="CAC5381537.1"/>
    <property type="molecule type" value="Genomic_DNA"/>
</dbReference>
<protein>
    <submittedName>
        <fullName evidence="1">Uncharacterized protein</fullName>
    </submittedName>
</protein>
<organism evidence="1 2">
    <name type="scientific">Mytilus coruscus</name>
    <name type="common">Sea mussel</name>
    <dbReference type="NCBI Taxonomy" id="42192"/>
    <lineage>
        <taxon>Eukaryota</taxon>
        <taxon>Metazoa</taxon>
        <taxon>Spiralia</taxon>
        <taxon>Lophotrochozoa</taxon>
        <taxon>Mollusca</taxon>
        <taxon>Bivalvia</taxon>
        <taxon>Autobranchia</taxon>
        <taxon>Pteriomorphia</taxon>
        <taxon>Mytilida</taxon>
        <taxon>Mytiloidea</taxon>
        <taxon>Mytilidae</taxon>
        <taxon>Mytilinae</taxon>
        <taxon>Mytilus</taxon>
    </lineage>
</organism>
<dbReference type="OrthoDB" id="10384630at2759"/>
<reference evidence="1 2" key="1">
    <citation type="submission" date="2020-06" db="EMBL/GenBank/DDBJ databases">
        <authorList>
            <person name="Li R."/>
            <person name="Bekaert M."/>
        </authorList>
    </citation>
    <scope>NUCLEOTIDE SEQUENCE [LARGE SCALE GENOMIC DNA]</scope>
    <source>
        <strain evidence="2">wild</strain>
    </source>
</reference>
<dbReference type="Proteomes" id="UP000507470">
    <property type="component" value="Unassembled WGS sequence"/>
</dbReference>